<proteinExistence type="inferred from homology"/>
<keyword evidence="3 6" id="KW-0812">Transmembrane</keyword>
<dbReference type="Proteomes" id="UP000599578">
    <property type="component" value="Unassembled WGS sequence"/>
</dbReference>
<evidence type="ECO:0000313" key="8">
    <source>
        <dbReference type="Proteomes" id="UP000599578"/>
    </source>
</evidence>
<feature type="transmembrane region" description="Helical" evidence="6">
    <location>
        <begin position="206"/>
        <end position="228"/>
    </location>
</feature>
<evidence type="ECO:0000256" key="1">
    <source>
        <dbReference type="ARBA" id="ARBA00004370"/>
    </source>
</evidence>
<comment type="caution">
    <text evidence="7">The sequence shown here is derived from an EMBL/GenBank/DDBJ whole genome shotgun (WGS) entry which is preliminary data.</text>
</comment>
<dbReference type="EMBL" id="BMLT01000016">
    <property type="protein sequence ID" value="GGO88182.1"/>
    <property type="molecule type" value="Genomic_DNA"/>
</dbReference>
<keyword evidence="6" id="KW-1003">Cell membrane</keyword>
<dbReference type="PANTHER" id="PTHR23427:SF2">
    <property type="entry name" value="SURFEIT LOCUS PROTEIN 1"/>
    <property type="match status" value="1"/>
</dbReference>
<dbReference type="PROSITE" id="PS50895">
    <property type="entry name" value="SURF1"/>
    <property type="match status" value="1"/>
</dbReference>
<protein>
    <recommendedName>
        <fullName evidence="6">SURF1-like protein</fullName>
    </recommendedName>
</protein>
<evidence type="ECO:0000256" key="3">
    <source>
        <dbReference type="ARBA" id="ARBA00022692"/>
    </source>
</evidence>
<dbReference type="AlphaFoldDB" id="A0A918DYB0"/>
<dbReference type="PANTHER" id="PTHR23427">
    <property type="entry name" value="SURFEIT LOCUS PROTEIN"/>
    <property type="match status" value="1"/>
</dbReference>
<dbReference type="PROSITE" id="PS51257">
    <property type="entry name" value="PROKAR_LIPOPROTEIN"/>
    <property type="match status" value="1"/>
</dbReference>
<keyword evidence="8" id="KW-1185">Reference proteome</keyword>
<evidence type="ECO:0000256" key="6">
    <source>
        <dbReference type="RuleBase" id="RU363076"/>
    </source>
</evidence>
<evidence type="ECO:0000256" key="4">
    <source>
        <dbReference type="ARBA" id="ARBA00022989"/>
    </source>
</evidence>
<feature type="transmembrane region" description="Helical" evidence="6">
    <location>
        <begin position="12"/>
        <end position="33"/>
    </location>
</feature>
<reference evidence="7 8" key="1">
    <citation type="journal article" date="2014" name="Int. J. Syst. Evol. Microbiol.">
        <title>Complete genome sequence of Corynebacterium casei LMG S-19264T (=DSM 44701T), isolated from a smear-ripened cheese.</title>
        <authorList>
            <consortium name="US DOE Joint Genome Institute (JGI-PGF)"/>
            <person name="Walter F."/>
            <person name="Albersmeier A."/>
            <person name="Kalinowski J."/>
            <person name="Ruckert C."/>
        </authorList>
    </citation>
    <scope>NUCLEOTIDE SEQUENCE [LARGE SCALE GENOMIC DNA]</scope>
    <source>
        <strain evidence="7 8">CGMCC 1.7286</strain>
    </source>
</reference>
<dbReference type="InterPro" id="IPR002994">
    <property type="entry name" value="Surf1/Shy1"/>
</dbReference>
<comment type="subcellular location">
    <subcellularLocation>
        <location evidence="6">Cell membrane</location>
        <topology evidence="6">Multi-pass membrane protein</topology>
    </subcellularLocation>
    <subcellularLocation>
        <location evidence="1">Membrane</location>
    </subcellularLocation>
</comment>
<evidence type="ECO:0000256" key="5">
    <source>
        <dbReference type="ARBA" id="ARBA00023136"/>
    </source>
</evidence>
<comment type="similarity">
    <text evidence="2 6">Belongs to the SURF1 family.</text>
</comment>
<dbReference type="RefSeq" id="WP_188862708.1">
    <property type="nucleotide sequence ID" value="NZ_BMLT01000016.1"/>
</dbReference>
<dbReference type="CDD" id="cd06662">
    <property type="entry name" value="SURF1"/>
    <property type="match status" value="1"/>
</dbReference>
<dbReference type="InterPro" id="IPR045214">
    <property type="entry name" value="Surf1/Surf4"/>
</dbReference>
<dbReference type="GO" id="GO:0005886">
    <property type="term" value="C:plasma membrane"/>
    <property type="evidence" value="ECO:0007669"/>
    <property type="project" value="UniProtKB-SubCell"/>
</dbReference>
<evidence type="ECO:0000313" key="7">
    <source>
        <dbReference type="EMBL" id="GGO88182.1"/>
    </source>
</evidence>
<keyword evidence="4 6" id="KW-1133">Transmembrane helix</keyword>
<organism evidence="7 8">
    <name type="scientific">Marinobacterium nitratireducens</name>
    <dbReference type="NCBI Taxonomy" id="518897"/>
    <lineage>
        <taxon>Bacteria</taxon>
        <taxon>Pseudomonadati</taxon>
        <taxon>Pseudomonadota</taxon>
        <taxon>Gammaproteobacteria</taxon>
        <taxon>Oceanospirillales</taxon>
        <taxon>Oceanospirillaceae</taxon>
        <taxon>Marinobacterium</taxon>
    </lineage>
</organism>
<evidence type="ECO:0000256" key="2">
    <source>
        <dbReference type="ARBA" id="ARBA00007165"/>
    </source>
</evidence>
<gene>
    <name evidence="7" type="ORF">GCM10011348_43090</name>
</gene>
<name>A0A918DYB0_9GAMM</name>
<accession>A0A918DYB0</accession>
<sequence>MSKDGGATCFKWWLLCCALLLLPALVALGCWQLQRAAEKRQMLQAWNDDSRVIHHLQALGPDSADFVPAQLQGHLLPDHWLLLDNRTRDGRAGYEVVAFMPAEEALLPVNLGWMAASPDRSVLPEVELPQEALFDGRMHRLQGSLVIGEDVWDAGWPKRVQALDEQRLRQELGQDVLPWVLDLTEPVVAGLRVDRHQALMKPERHLGYAFQWFSMAAVLAGLVLWHGWNLRSRGGEFDA</sequence>
<dbReference type="Pfam" id="PF02104">
    <property type="entry name" value="SURF1"/>
    <property type="match status" value="1"/>
</dbReference>
<keyword evidence="5 6" id="KW-0472">Membrane</keyword>